<evidence type="ECO:0000256" key="1">
    <source>
        <dbReference type="SAM" id="MobiDB-lite"/>
    </source>
</evidence>
<proteinExistence type="predicted"/>
<dbReference type="Pfam" id="PF08124">
    <property type="entry name" value="Lyase_8_N"/>
    <property type="match status" value="1"/>
</dbReference>
<accession>A0A8J1U009</accession>
<dbReference type="AlphaFoldDB" id="A0A8J1U009"/>
<feature type="region of interest" description="Disordered" evidence="1">
    <location>
        <begin position="29"/>
        <end position="56"/>
    </location>
</feature>
<dbReference type="EMBL" id="CAIIXF020000006">
    <property type="protein sequence ID" value="CAH1786923.1"/>
    <property type="molecule type" value="Genomic_DNA"/>
</dbReference>
<evidence type="ECO:0000313" key="2">
    <source>
        <dbReference type="EMBL" id="CAH1786923.1"/>
    </source>
</evidence>
<keyword evidence="3" id="KW-1185">Reference proteome</keyword>
<sequence>PDEPEEAMVGTTSAALMVFSLLGSSASKELLPQSSESGPEASTVKSTTVNDTSLDGADDHSADYSALYERYFTLAMPKNRAENRYVIRKARAAGHLIHNSKGYFTDLKYFDNQNDGSRAFIQHGYRLTHMTEAFHLNKPENRYYNNPNMKRKIILGFEYIIDKAPSNRDWNWWGRQIGAPKSLWEAFLLASTFLERDLLLRGLRRYWIETKVWDSNNRSGKMAGSNLANRGFLTLVQTYLEG</sequence>
<organism evidence="2 3">
    <name type="scientific">Owenia fusiformis</name>
    <name type="common">Polychaete worm</name>
    <dbReference type="NCBI Taxonomy" id="6347"/>
    <lineage>
        <taxon>Eukaryota</taxon>
        <taxon>Metazoa</taxon>
        <taxon>Spiralia</taxon>
        <taxon>Lophotrochozoa</taxon>
        <taxon>Annelida</taxon>
        <taxon>Polychaeta</taxon>
        <taxon>Sedentaria</taxon>
        <taxon>Canalipalpata</taxon>
        <taxon>Sabellida</taxon>
        <taxon>Oweniida</taxon>
        <taxon>Oweniidae</taxon>
        <taxon>Owenia</taxon>
    </lineage>
</organism>
<reference evidence="2" key="1">
    <citation type="submission" date="2022-03" db="EMBL/GenBank/DDBJ databases">
        <authorList>
            <person name="Martin C."/>
        </authorList>
    </citation>
    <scope>NUCLEOTIDE SEQUENCE</scope>
</reference>
<name>A0A8J1U009_OWEFU</name>
<feature type="non-terminal residue" evidence="2">
    <location>
        <position position="1"/>
    </location>
</feature>
<comment type="caution">
    <text evidence="2">The sequence shown here is derived from an EMBL/GenBank/DDBJ whole genome shotgun (WGS) entry which is preliminary data.</text>
</comment>
<feature type="compositionally biased region" description="Polar residues" evidence="1">
    <location>
        <begin position="43"/>
        <end position="53"/>
    </location>
</feature>
<protein>
    <submittedName>
        <fullName evidence="2">Uncharacterized protein</fullName>
    </submittedName>
</protein>
<gene>
    <name evidence="2" type="ORF">OFUS_LOCUS12723</name>
</gene>
<dbReference type="InterPro" id="IPR012970">
    <property type="entry name" value="Lyase_8_alpha_N"/>
</dbReference>
<dbReference type="InterPro" id="IPR008929">
    <property type="entry name" value="Chondroitin_lyas"/>
</dbReference>
<dbReference type="OrthoDB" id="5980780at2759"/>
<feature type="non-terminal residue" evidence="2">
    <location>
        <position position="242"/>
    </location>
</feature>
<dbReference type="SUPFAM" id="SSF48230">
    <property type="entry name" value="Chondroitin AC/alginate lyase"/>
    <property type="match status" value="1"/>
</dbReference>
<dbReference type="Proteomes" id="UP000749559">
    <property type="component" value="Unassembled WGS sequence"/>
</dbReference>
<dbReference type="Gene3D" id="1.50.10.100">
    <property type="entry name" value="Chondroitin AC/alginate lyase"/>
    <property type="match status" value="1"/>
</dbReference>
<evidence type="ECO:0000313" key="3">
    <source>
        <dbReference type="Proteomes" id="UP000749559"/>
    </source>
</evidence>